<evidence type="ECO:0000256" key="3">
    <source>
        <dbReference type="ARBA" id="ARBA00023157"/>
    </source>
</evidence>
<evidence type="ECO:0000256" key="4">
    <source>
        <dbReference type="ARBA" id="ARBA00023180"/>
    </source>
</evidence>
<keyword evidence="1" id="KW-0732">Signal</keyword>
<accession>A0AAV0VGV4</accession>
<dbReference type="Pfam" id="PF00052">
    <property type="entry name" value="Laminin_B"/>
    <property type="match status" value="1"/>
</dbReference>
<dbReference type="AlphaFoldDB" id="A0AAV0VGV4"/>
<dbReference type="GO" id="GO:0048513">
    <property type="term" value="P:animal organ development"/>
    <property type="evidence" value="ECO:0007669"/>
    <property type="project" value="UniProtKB-ARBA"/>
</dbReference>
<evidence type="ECO:0000313" key="7">
    <source>
        <dbReference type="Proteomes" id="UP001160148"/>
    </source>
</evidence>
<dbReference type="PROSITE" id="PS51115">
    <property type="entry name" value="LAMININ_IVA"/>
    <property type="match status" value="1"/>
</dbReference>
<dbReference type="InterPro" id="IPR000034">
    <property type="entry name" value="Laminin_IV"/>
</dbReference>
<dbReference type="GO" id="GO:0048731">
    <property type="term" value="P:system development"/>
    <property type="evidence" value="ECO:0007669"/>
    <property type="project" value="UniProtKB-ARBA"/>
</dbReference>
<evidence type="ECO:0000256" key="2">
    <source>
        <dbReference type="ARBA" id="ARBA00022737"/>
    </source>
</evidence>
<sequence>MQVLQNLDGIYIRATYWEPTVTTRISSISLETAQEEYIQSKEIALSVEQCQCPANYVGLSCEECAEVFL</sequence>
<protein>
    <recommendedName>
        <fullName evidence="5">Laminin IV type A domain-containing protein</fullName>
    </recommendedName>
</protein>
<evidence type="ECO:0000256" key="1">
    <source>
        <dbReference type="ARBA" id="ARBA00022729"/>
    </source>
</evidence>
<dbReference type="Gene3D" id="2.10.25.10">
    <property type="entry name" value="Laminin"/>
    <property type="match status" value="1"/>
</dbReference>
<gene>
    <name evidence="6" type="ORF">MEUPH1_LOCUS701</name>
</gene>
<evidence type="ECO:0000259" key="5">
    <source>
        <dbReference type="PROSITE" id="PS51115"/>
    </source>
</evidence>
<dbReference type="InterPro" id="IPR002049">
    <property type="entry name" value="LE_dom"/>
</dbReference>
<dbReference type="Proteomes" id="UP001160148">
    <property type="component" value="Unassembled WGS sequence"/>
</dbReference>
<proteinExistence type="predicted"/>
<dbReference type="CDD" id="cd00055">
    <property type="entry name" value="EGF_Lam"/>
    <property type="match status" value="1"/>
</dbReference>
<comment type="caution">
    <text evidence="6">The sequence shown here is derived from an EMBL/GenBank/DDBJ whole genome shotgun (WGS) entry which is preliminary data.</text>
</comment>
<keyword evidence="4" id="KW-0325">Glycoprotein</keyword>
<dbReference type="EMBL" id="CARXXK010000001">
    <property type="protein sequence ID" value="CAI6343431.1"/>
    <property type="molecule type" value="Genomic_DNA"/>
</dbReference>
<dbReference type="SUPFAM" id="SSF57196">
    <property type="entry name" value="EGF/Laminin"/>
    <property type="match status" value="1"/>
</dbReference>
<keyword evidence="7" id="KW-1185">Reference proteome</keyword>
<keyword evidence="2" id="KW-0677">Repeat</keyword>
<feature type="domain" description="Laminin IV type A" evidence="5">
    <location>
        <begin position="1"/>
        <end position="49"/>
    </location>
</feature>
<keyword evidence="3" id="KW-1015">Disulfide bond</keyword>
<name>A0AAV0VGV4_9HEMI</name>
<evidence type="ECO:0000313" key="6">
    <source>
        <dbReference type="EMBL" id="CAI6343431.1"/>
    </source>
</evidence>
<reference evidence="6 7" key="1">
    <citation type="submission" date="2023-01" db="EMBL/GenBank/DDBJ databases">
        <authorList>
            <person name="Whitehead M."/>
        </authorList>
    </citation>
    <scope>NUCLEOTIDE SEQUENCE [LARGE SCALE GENOMIC DNA]</scope>
</reference>
<organism evidence="6 7">
    <name type="scientific">Macrosiphum euphorbiae</name>
    <name type="common">potato aphid</name>
    <dbReference type="NCBI Taxonomy" id="13131"/>
    <lineage>
        <taxon>Eukaryota</taxon>
        <taxon>Metazoa</taxon>
        <taxon>Ecdysozoa</taxon>
        <taxon>Arthropoda</taxon>
        <taxon>Hexapoda</taxon>
        <taxon>Insecta</taxon>
        <taxon>Pterygota</taxon>
        <taxon>Neoptera</taxon>
        <taxon>Paraneoptera</taxon>
        <taxon>Hemiptera</taxon>
        <taxon>Sternorrhyncha</taxon>
        <taxon>Aphidomorpha</taxon>
        <taxon>Aphidoidea</taxon>
        <taxon>Aphididae</taxon>
        <taxon>Macrosiphini</taxon>
        <taxon>Macrosiphum</taxon>
    </lineage>
</organism>